<evidence type="ECO:0000313" key="3">
    <source>
        <dbReference type="Proteomes" id="UP001139721"/>
    </source>
</evidence>
<dbReference type="Pfam" id="PF12796">
    <property type="entry name" value="Ank_2"/>
    <property type="match status" value="1"/>
</dbReference>
<dbReference type="NCBIfam" id="NF043027">
    <property type="entry name" value="T4SS_AnkQ"/>
    <property type="match status" value="1"/>
</dbReference>
<organism evidence="2 3">
    <name type="scientific">Legionella maioricensis</name>
    <dbReference type="NCBI Taxonomy" id="2896528"/>
    <lineage>
        <taxon>Bacteria</taxon>
        <taxon>Pseudomonadati</taxon>
        <taxon>Pseudomonadota</taxon>
        <taxon>Gammaproteobacteria</taxon>
        <taxon>Legionellales</taxon>
        <taxon>Legionellaceae</taxon>
        <taxon>Legionella</taxon>
    </lineage>
</organism>
<accession>A0A9X2D0G3</accession>
<dbReference type="Gene3D" id="1.25.40.20">
    <property type="entry name" value="Ankyrin repeat-containing domain"/>
    <property type="match status" value="1"/>
</dbReference>
<gene>
    <name evidence="2" type="ORF">LOX96_09035</name>
</gene>
<proteinExistence type="predicted"/>
<dbReference type="InterPro" id="IPR050019">
    <property type="entry name" value="T4SS_AnkQ"/>
</dbReference>
<keyword evidence="3" id="KW-1185">Reference proteome</keyword>
<evidence type="ECO:0000256" key="1">
    <source>
        <dbReference type="PROSITE-ProRule" id="PRU00023"/>
    </source>
</evidence>
<dbReference type="EMBL" id="JAJKBJ010000009">
    <property type="protein sequence ID" value="MCL9684234.1"/>
    <property type="molecule type" value="Genomic_DNA"/>
</dbReference>
<sequence>MSASEAVLKKSTFYDEIMKIISNPPVYLQEIEAWLDVKLRHASTGVRLDQVTDLIHLVSILKTKQCSNYVFALQVYTAERTSAESQKSLITAIMMMPGQDDKICELICYLAQENALERYTRISHLPPIRFYQDNGRSNECRYDEYKEWYLLFELFSLCKIAPHKAIPLIARWLTANTPSTQDIHAFLKLLKIMDEMEVLHYEIIETITPYLKNQASIEKINLFLLKLQRNNLLNSEVFEHALPLLKHLSALDTFFTFYEDELKSPPSRSSILQRLRPYCQMLLPAKKSYDDHVEANTPLHQAVLEGNARNLELTLSFANRKLLAHTSYENTALVLACKIANKSAAKRILAKMQEFECDVNQADHHGMTALHWAKFYHFDDLVSDLMRAGANDKLKTKSGENCDYFYNHRFKLNDFKIEGPEIIEDAFKLKNAALTDLCFHMDKIALNLKLASQIEIDDLYASSDTAQYRSANRFQLFFKTLRSRLINWLEEQQRLSHQSNPASASLGLV</sequence>
<dbReference type="SUPFAM" id="SSF48403">
    <property type="entry name" value="Ankyrin repeat"/>
    <property type="match status" value="1"/>
</dbReference>
<evidence type="ECO:0000313" key="2">
    <source>
        <dbReference type="EMBL" id="MCL9684234.1"/>
    </source>
</evidence>
<comment type="caution">
    <text evidence="2">The sequence shown here is derived from an EMBL/GenBank/DDBJ whole genome shotgun (WGS) entry which is preliminary data.</text>
</comment>
<dbReference type="RefSeq" id="WP_250421145.1">
    <property type="nucleotide sequence ID" value="NZ_JAJKBJ010000009.1"/>
</dbReference>
<dbReference type="InterPro" id="IPR002110">
    <property type="entry name" value="Ankyrin_rpt"/>
</dbReference>
<dbReference type="AlphaFoldDB" id="A0A9X2D0G3"/>
<feature type="repeat" description="ANK" evidence="1">
    <location>
        <begin position="365"/>
        <end position="397"/>
    </location>
</feature>
<protein>
    <submittedName>
        <fullName evidence="2">Ankyrin repeat domain-containing protein</fullName>
    </submittedName>
</protein>
<keyword evidence="1" id="KW-0040">ANK repeat</keyword>
<dbReference type="PROSITE" id="PS50088">
    <property type="entry name" value="ANK_REPEAT"/>
    <property type="match status" value="1"/>
</dbReference>
<name>A0A9X2D0G3_9GAMM</name>
<dbReference type="Proteomes" id="UP001139721">
    <property type="component" value="Unassembled WGS sequence"/>
</dbReference>
<dbReference type="InterPro" id="IPR036770">
    <property type="entry name" value="Ankyrin_rpt-contain_sf"/>
</dbReference>
<reference evidence="2" key="1">
    <citation type="submission" date="2021-11" db="EMBL/GenBank/DDBJ databases">
        <title>Legionella maioricencis sp. nov., a new species isolated from hot water samples in Mallorca.</title>
        <authorList>
            <person name="Crespi S."/>
            <person name="Drasar V."/>
            <person name="Salva-Serra F."/>
            <person name="Jaen-Luchoro D."/>
            <person name="Pineiro-Iglesias B."/>
            <person name="Aliaga F."/>
            <person name="Fernandez-Juarez V."/>
            <person name="Coll G."/>
            <person name="Moore E.R.B."/>
            <person name="Bennasar-Figueras A."/>
        </authorList>
    </citation>
    <scope>NUCLEOTIDE SEQUENCE</scope>
    <source>
        <strain evidence="2">HCPI-6</strain>
    </source>
</reference>